<dbReference type="InterPro" id="IPR019288">
    <property type="entry name" value="3'-5'_exonuclease_PolB-like"/>
</dbReference>
<evidence type="ECO:0000313" key="2">
    <source>
        <dbReference type="EMBL" id="AFD03324.1"/>
    </source>
</evidence>
<dbReference type="CDD" id="cd05782">
    <property type="entry name" value="DNA_polB_like1_exo"/>
    <property type="match status" value="1"/>
</dbReference>
<organism evidence="2">
    <name type="scientific">uncultured bacterium W5-15b</name>
    <dbReference type="NCBI Taxonomy" id="1130997"/>
    <lineage>
        <taxon>Bacteria</taxon>
        <taxon>environmental samples</taxon>
    </lineage>
</organism>
<protein>
    <recommendedName>
        <fullName evidence="1">Predicted 3'-5' exonuclease PolB-like domain-containing protein</fullName>
    </recommendedName>
</protein>
<dbReference type="InterPro" id="IPR012337">
    <property type="entry name" value="RNaseH-like_sf"/>
</dbReference>
<dbReference type="Pfam" id="PF10108">
    <property type="entry name" value="DNA_pol_B_exo2"/>
    <property type="match status" value="1"/>
</dbReference>
<dbReference type="EMBL" id="JQ085822">
    <property type="protein sequence ID" value="AFD03324.1"/>
    <property type="molecule type" value="Genomic_DNA"/>
</dbReference>
<sequence>MIKSINKKVWAFDVEWVPDPLAGKLLYKLPEDMPDVDVIREMWKMGGATEEDPMPFLKITLCKIVSLSMVTRHEDKGEVKVELHSLPSLPVKSTETDEKYIISTFLDTLGRMKPQIVGYNSVSADLKILIQRGIANGIMAKHFSKRPDKPWEGVDYFSDRSDHNVDLMRILSGWGKSTPSLNEISVVSGIPGKLGIDGSEVAPMWLEGRIDEIVAYNEYDALTTYLLWLRIAHFAGLFDDNEYVTEQDLVEQLIVDESQKEERKHLLKFLEEWKRLRSYHS</sequence>
<dbReference type="AlphaFoldDB" id="H9BX02"/>
<dbReference type="Gene3D" id="3.30.420.10">
    <property type="entry name" value="Ribonuclease H-like superfamily/Ribonuclease H"/>
    <property type="match status" value="1"/>
</dbReference>
<feature type="domain" description="Predicted 3'-5' exonuclease PolB-like" evidence="1">
    <location>
        <begin position="55"/>
        <end position="273"/>
    </location>
</feature>
<dbReference type="GO" id="GO:0003676">
    <property type="term" value="F:nucleic acid binding"/>
    <property type="evidence" value="ECO:0007669"/>
    <property type="project" value="InterPro"/>
</dbReference>
<dbReference type="SUPFAM" id="SSF53098">
    <property type="entry name" value="Ribonuclease H-like"/>
    <property type="match status" value="1"/>
</dbReference>
<accession>H9BX02</accession>
<reference evidence="2" key="1">
    <citation type="submission" date="2011-11" db="EMBL/GenBank/DDBJ databases">
        <title>Construction and analysis of a metagenome of deep-sea sediment.</title>
        <authorList>
            <person name="Huo Y.-Y."/>
            <person name="Cheng H."/>
            <person name="Wu M."/>
        </authorList>
    </citation>
    <scope>NUCLEOTIDE SEQUENCE</scope>
</reference>
<proteinExistence type="predicted"/>
<evidence type="ECO:0000259" key="1">
    <source>
        <dbReference type="Pfam" id="PF10108"/>
    </source>
</evidence>
<name>H9BX02_9BACT</name>
<dbReference type="InterPro" id="IPR036397">
    <property type="entry name" value="RNaseH_sf"/>
</dbReference>